<dbReference type="Proteomes" id="UP000887580">
    <property type="component" value="Unplaced"/>
</dbReference>
<evidence type="ECO:0000313" key="2">
    <source>
        <dbReference type="WBParaSite" id="PS1159_v2.g20480.t1"/>
    </source>
</evidence>
<dbReference type="WBParaSite" id="PS1159_v2.g20480.t1">
    <property type="protein sequence ID" value="PS1159_v2.g20480.t1"/>
    <property type="gene ID" value="PS1159_v2.g20480"/>
</dbReference>
<protein>
    <submittedName>
        <fullName evidence="2">Phospholipid/glycerol acyltransferase domain-containing protein</fullName>
    </submittedName>
</protein>
<name>A0AC35FSK7_9BILA</name>
<organism evidence="1 2">
    <name type="scientific">Panagrolaimus sp. PS1159</name>
    <dbReference type="NCBI Taxonomy" id="55785"/>
    <lineage>
        <taxon>Eukaryota</taxon>
        <taxon>Metazoa</taxon>
        <taxon>Ecdysozoa</taxon>
        <taxon>Nematoda</taxon>
        <taxon>Chromadorea</taxon>
        <taxon>Rhabditida</taxon>
        <taxon>Tylenchina</taxon>
        <taxon>Panagrolaimomorpha</taxon>
        <taxon>Panagrolaimoidea</taxon>
        <taxon>Panagrolaimidae</taxon>
        <taxon>Panagrolaimus</taxon>
    </lineage>
</organism>
<evidence type="ECO:0000313" key="1">
    <source>
        <dbReference type="Proteomes" id="UP000887580"/>
    </source>
</evidence>
<accession>A0AC35FSK7</accession>
<reference evidence="2" key="1">
    <citation type="submission" date="2022-11" db="UniProtKB">
        <authorList>
            <consortium name="WormBaseParasite"/>
        </authorList>
    </citation>
    <scope>IDENTIFICATION</scope>
</reference>
<proteinExistence type="predicted"/>
<sequence>MFKYILTVICAYISTLLLVFIATFISIVLGIQWGSIPHKYLQAVLFIQKIFAKFHCIDSEKTSTTIERDQSLCVLSRSQSAVSASDMQFQFDINKENALSIFDVVNDFASSGLQSIVQDDVSGLFSFSPAYVEYELTLPILRQLNNDIKLHIFYMLTFGFRAFFLFPLRLLLLSSSFGFAAFWCLIVYFFSLTKQRKTWIAVTYCRLFCAGTGVIAKYHNEDKIPKQPGIAVSNHLSPNDIQIICANVNPNRDYLYTVTGQKHTGIIWVIESLVERINKSIWFDRGKANDRQLFIEQIMDEGRRAGPVLLFPEGYCTNNTHVLQFRKAVFTDDVTIYPIAIKQDARFGDSFWSEDLFYNYLIRLLTSWAAVYDIYYLDPQQKKSDETSDEFATRIQLLIANAIEKPAALFDGSVWYKPAERQKYRNALQLKCAWEVSSLMPPTSDAKRKDENEHKKVTFGFT</sequence>